<reference evidence="1" key="2">
    <citation type="submission" date="2019-01" db="UniProtKB">
        <authorList>
            <consortium name="EnsemblPlants"/>
        </authorList>
    </citation>
    <scope>IDENTIFICATION</scope>
    <source>
        <strain evidence="1">cv. Heinz 1706</strain>
    </source>
</reference>
<dbReference type="Proteomes" id="UP000004994">
    <property type="component" value="Chromosome 1"/>
</dbReference>
<sequence>GPHLHHLSTFRKPPEYP</sequence>
<protein>
    <submittedName>
        <fullName evidence="1">Uncharacterized protein</fullName>
    </submittedName>
</protein>
<evidence type="ECO:0000313" key="2">
    <source>
        <dbReference type="Proteomes" id="UP000004994"/>
    </source>
</evidence>
<dbReference type="EnsemblPlants" id="Solyc01g044378.1.1">
    <property type="protein sequence ID" value="Solyc01g044378.1.1.1"/>
    <property type="gene ID" value="Solyc01g044378.1"/>
</dbReference>
<dbReference type="AlphaFoldDB" id="A0A3Q7ECR3"/>
<evidence type="ECO:0000313" key="1">
    <source>
        <dbReference type="EnsemblPlants" id="Solyc01g044378.1.1.1"/>
    </source>
</evidence>
<dbReference type="InParanoid" id="A0A3Q7ECR3"/>
<name>A0A3Q7ECR3_SOLLC</name>
<dbReference type="Gramene" id="Solyc01g044378.1.1">
    <property type="protein sequence ID" value="Solyc01g044378.1.1.1"/>
    <property type="gene ID" value="Solyc01g044378.1"/>
</dbReference>
<proteinExistence type="predicted"/>
<accession>A0A3Q7ECR3</accession>
<reference evidence="1" key="1">
    <citation type="journal article" date="2012" name="Nature">
        <title>The tomato genome sequence provides insights into fleshy fruit evolution.</title>
        <authorList>
            <consortium name="Tomato Genome Consortium"/>
        </authorList>
    </citation>
    <scope>NUCLEOTIDE SEQUENCE [LARGE SCALE GENOMIC DNA]</scope>
    <source>
        <strain evidence="1">cv. Heinz 1706</strain>
    </source>
</reference>
<keyword evidence="2" id="KW-1185">Reference proteome</keyword>
<organism evidence="1">
    <name type="scientific">Solanum lycopersicum</name>
    <name type="common">Tomato</name>
    <name type="synonym">Lycopersicon esculentum</name>
    <dbReference type="NCBI Taxonomy" id="4081"/>
    <lineage>
        <taxon>Eukaryota</taxon>
        <taxon>Viridiplantae</taxon>
        <taxon>Streptophyta</taxon>
        <taxon>Embryophyta</taxon>
        <taxon>Tracheophyta</taxon>
        <taxon>Spermatophyta</taxon>
        <taxon>Magnoliopsida</taxon>
        <taxon>eudicotyledons</taxon>
        <taxon>Gunneridae</taxon>
        <taxon>Pentapetalae</taxon>
        <taxon>asterids</taxon>
        <taxon>lamiids</taxon>
        <taxon>Solanales</taxon>
        <taxon>Solanaceae</taxon>
        <taxon>Solanoideae</taxon>
        <taxon>Solaneae</taxon>
        <taxon>Solanum</taxon>
        <taxon>Solanum subgen. Lycopersicon</taxon>
    </lineage>
</organism>